<keyword evidence="2" id="KW-1185">Reference proteome</keyword>
<reference evidence="1" key="1">
    <citation type="journal article" date="2022" name="Int. J. Mol. Sci.">
        <title>Draft Genome of Tanacetum Coccineum: Genomic Comparison of Closely Related Tanacetum-Family Plants.</title>
        <authorList>
            <person name="Yamashiro T."/>
            <person name="Shiraishi A."/>
            <person name="Nakayama K."/>
            <person name="Satake H."/>
        </authorList>
    </citation>
    <scope>NUCLEOTIDE SEQUENCE</scope>
</reference>
<reference evidence="1" key="2">
    <citation type="submission" date="2022-01" db="EMBL/GenBank/DDBJ databases">
        <authorList>
            <person name="Yamashiro T."/>
            <person name="Shiraishi A."/>
            <person name="Satake H."/>
            <person name="Nakayama K."/>
        </authorList>
    </citation>
    <scope>NUCLEOTIDE SEQUENCE</scope>
</reference>
<dbReference type="PANTHER" id="PTHR33067:SF9">
    <property type="entry name" value="RNA-DIRECTED DNA POLYMERASE"/>
    <property type="match status" value="1"/>
</dbReference>
<evidence type="ECO:0008006" key="3">
    <source>
        <dbReference type="Google" id="ProtNLM"/>
    </source>
</evidence>
<dbReference type="EMBL" id="BQNB010019628">
    <property type="protein sequence ID" value="GJT87314.1"/>
    <property type="molecule type" value="Genomic_DNA"/>
</dbReference>
<sequence length="687" mass="78696">MDPNTSIGRLCLGENNQGFVAESIKNKEQWEGPEFQDTASSRKEREAKIFTFYKMEEEGERYFTPCYVGGLHAYYGEINLKYEKNLILNEFAGNFIVKFILNLEEDDVEPSVILGRSFMRLAKGVADFGNGVITIHLELDPFLDDSEETEKFEDDWDHMLDINFGDLPENNNTEEAVREALGIDICKIFSLLEEERPVIETMAYSDKYKKILDGIVMDKIKLDGEIKKEEEEAIKQVKGEALQEKEDLRAFIIPIRLEEKFDLNALEDTGLEKNVMPYRIYAKLGRSQKVNRGITMLNHSKAEPIGVLKDVLCQVKVTTIISKFLILDMPIDIDAPILVAKTSLNTEESDSDDEEDYGNQRISFGAPMYGPNPAKYLNCNDLMDRTLALQEVINPFRKIYVWKKLSTSNLQTLTDSKVNDRPPMLENGNYISRKSRFKRFLDNKLEDGERMCRSIQKGPYVRPVIPDPDDTTKQIIEPLSKTTEINKKQYTVDVRVMNYLLQAIPNDIYNLVDAYEFDKFAAKEGESLESVYERLTTLVNIMDRHYAHDCLKPRVGDAKYFKEQKLLSMKDESESNLNAEENDFMLDNFFGDETLEELTAAVIMMARIQLVDGNTVTEPTYDAKVVCEVNASHKAHEQVNHVTRKTIIHSSDDDQINSNIIFDDPYVENNGGTSEHDLNLLASFLVK</sequence>
<dbReference type="Proteomes" id="UP001151760">
    <property type="component" value="Unassembled WGS sequence"/>
</dbReference>
<protein>
    <recommendedName>
        <fullName evidence="3">DNA-directed RNA polymerase</fullName>
    </recommendedName>
</protein>
<proteinExistence type="predicted"/>
<accession>A0ABQ5HIT5</accession>
<dbReference type="Gene3D" id="2.40.70.10">
    <property type="entry name" value="Acid Proteases"/>
    <property type="match status" value="1"/>
</dbReference>
<evidence type="ECO:0000313" key="1">
    <source>
        <dbReference type="EMBL" id="GJT87314.1"/>
    </source>
</evidence>
<dbReference type="InterPro" id="IPR021109">
    <property type="entry name" value="Peptidase_aspartic_dom_sf"/>
</dbReference>
<name>A0ABQ5HIT5_9ASTR</name>
<organism evidence="1 2">
    <name type="scientific">Tanacetum coccineum</name>
    <dbReference type="NCBI Taxonomy" id="301880"/>
    <lineage>
        <taxon>Eukaryota</taxon>
        <taxon>Viridiplantae</taxon>
        <taxon>Streptophyta</taxon>
        <taxon>Embryophyta</taxon>
        <taxon>Tracheophyta</taxon>
        <taxon>Spermatophyta</taxon>
        <taxon>Magnoliopsida</taxon>
        <taxon>eudicotyledons</taxon>
        <taxon>Gunneridae</taxon>
        <taxon>Pentapetalae</taxon>
        <taxon>asterids</taxon>
        <taxon>campanulids</taxon>
        <taxon>Asterales</taxon>
        <taxon>Asteraceae</taxon>
        <taxon>Asteroideae</taxon>
        <taxon>Anthemideae</taxon>
        <taxon>Anthemidinae</taxon>
        <taxon>Tanacetum</taxon>
    </lineage>
</organism>
<dbReference type="PANTHER" id="PTHR33067">
    <property type="entry name" value="RNA-DIRECTED DNA POLYMERASE-RELATED"/>
    <property type="match status" value="1"/>
</dbReference>
<comment type="caution">
    <text evidence="1">The sequence shown here is derived from an EMBL/GenBank/DDBJ whole genome shotgun (WGS) entry which is preliminary data.</text>
</comment>
<evidence type="ECO:0000313" key="2">
    <source>
        <dbReference type="Proteomes" id="UP001151760"/>
    </source>
</evidence>
<gene>
    <name evidence="1" type="ORF">Tco_1069031</name>
</gene>